<dbReference type="InterPro" id="IPR041633">
    <property type="entry name" value="Polbeta"/>
</dbReference>
<dbReference type="OrthoDB" id="2539715at2"/>
<name>A0A017RVE0_9CLOT</name>
<gene>
    <name evidence="2" type="ORF">Q428_10885</name>
</gene>
<dbReference type="RefSeq" id="WP_035380686.1">
    <property type="nucleotide sequence ID" value="NZ_AZQP01000035.1"/>
</dbReference>
<organism evidence="2 3">
    <name type="scientific">Fervidicella metallireducens AeB</name>
    <dbReference type="NCBI Taxonomy" id="1403537"/>
    <lineage>
        <taxon>Bacteria</taxon>
        <taxon>Bacillati</taxon>
        <taxon>Bacillota</taxon>
        <taxon>Clostridia</taxon>
        <taxon>Eubacteriales</taxon>
        <taxon>Clostridiaceae</taxon>
        <taxon>Fervidicella</taxon>
    </lineage>
</organism>
<dbReference type="Pfam" id="PF18765">
    <property type="entry name" value="Polbeta"/>
    <property type="match status" value="1"/>
</dbReference>
<dbReference type="CDD" id="cd05403">
    <property type="entry name" value="NT_KNTase_like"/>
    <property type="match status" value="1"/>
</dbReference>
<feature type="domain" description="Polymerase beta nucleotidyltransferase" evidence="1">
    <location>
        <begin position="14"/>
        <end position="108"/>
    </location>
</feature>
<dbReference type="EMBL" id="AZQP01000035">
    <property type="protein sequence ID" value="EYE87880.1"/>
    <property type="molecule type" value="Genomic_DNA"/>
</dbReference>
<dbReference type="Gene3D" id="3.30.460.10">
    <property type="entry name" value="Beta Polymerase, domain 2"/>
    <property type="match status" value="1"/>
</dbReference>
<keyword evidence="3" id="KW-1185">Reference proteome</keyword>
<dbReference type="Gene3D" id="1.20.120.330">
    <property type="entry name" value="Nucleotidyltransferases domain 2"/>
    <property type="match status" value="1"/>
</dbReference>
<dbReference type="InterPro" id="IPR043519">
    <property type="entry name" value="NT_sf"/>
</dbReference>
<evidence type="ECO:0000313" key="3">
    <source>
        <dbReference type="Proteomes" id="UP000019681"/>
    </source>
</evidence>
<dbReference type="Proteomes" id="UP000019681">
    <property type="component" value="Unassembled WGS sequence"/>
</dbReference>
<accession>A0A017RVE0</accession>
<reference evidence="2 3" key="1">
    <citation type="journal article" date="2014" name="Genome Announc.">
        <title>Draft Genome Sequence of Fervidicella metallireducens Strain AeBT, an Iron-Reducing Thermoanaerobe from the Great Artesian Basin.</title>
        <authorList>
            <person name="Patel B.K."/>
        </authorList>
    </citation>
    <scope>NUCLEOTIDE SEQUENCE [LARGE SCALE GENOMIC DNA]</scope>
    <source>
        <strain evidence="2 3">AeB</strain>
    </source>
</reference>
<evidence type="ECO:0000313" key="2">
    <source>
        <dbReference type="EMBL" id="EYE87880.1"/>
    </source>
</evidence>
<sequence>MLNNIRLYQDAYEEVLNKLKKNSQIAAVLVYGSMVSGDIWEKSDIDLMVISEEKGKIESIYTKINNIMIHINYISKDVFGDSFKNLLRGGTLHKAFFTGKLVYCKDREIEEIYQSTRFYGDKDKKVRNVEILYNLLRSMHYTKKYKVTGKIETSFEWCVETLNNYARLLMSMNGHITDKDVLSFAVNMSSEVEYIYGLINSDKRVRDKIEETLEIIDNFLENNMEEIASPIIEFLREQKYPCSSEDIKNSEEFRIIGGNFNELLDKLSQMGLIRETTRVYSSYGEEYLIDEIVYYVD</sequence>
<proteinExistence type="predicted"/>
<dbReference type="AlphaFoldDB" id="A0A017RVE0"/>
<dbReference type="SUPFAM" id="SSF81301">
    <property type="entry name" value="Nucleotidyltransferase"/>
    <property type="match status" value="1"/>
</dbReference>
<protein>
    <recommendedName>
        <fullName evidence="1">Polymerase beta nucleotidyltransferase domain-containing protein</fullName>
    </recommendedName>
</protein>
<evidence type="ECO:0000259" key="1">
    <source>
        <dbReference type="Pfam" id="PF18765"/>
    </source>
</evidence>
<comment type="caution">
    <text evidence="2">The sequence shown here is derived from an EMBL/GenBank/DDBJ whole genome shotgun (WGS) entry which is preliminary data.</text>
</comment>
<dbReference type="STRING" id="1403537.Q428_10885"/>